<evidence type="ECO:0000256" key="1">
    <source>
        <dbReference type="SAM" id="Phobius"/>
    </source>
</evidence>
<keyword evidence="1" id="KW-1133">Transmembrane helix</keyword>
<name>A0A5C1QG95_9SPIO</name>
<reference evidence="2 3" key="1">
    <citation type="submission" date="2019-02" db="EMBL/GenBank/DDBJ databases">
        <authorList>
            <person name="Fomenkov A."/>
            <person name="Dubinina G."/>
            <person name="Grabovich M."/>
            <person name="Vincze T."/>
            <person name="Roberts R.J."/>
        </authorList>
    </citation>
    <scope>NUCLEOTIDE SEQUENCE [LARGE SCALE GENOMIC DNA]</scope>
    <source>
        <strain evidence="2 3">P</strain>
    </source>
</reference>
<reference evidence="2 3" key="2">
    <citation type="submission" date="2019-09" db="EMBL/GenBank/DDBJ databases">
        <title>Complete Genome Sequence and Methylome Analysis of free living Spirochaetas.</title>
        <authorList>
            <person name="Leshcheva N."/>
            <person name="Mikheeva N."/>
        </authorList>
    </citation>
    <scope>NUCLEOTIDE SEQUENCE [LARGE SCALE GENOMIC DNA]</scope>
    <source>
        <strain evidence="2 3">P</strain>
    </source>
</reference>
<sequence length="342" mass="40277">MQVNLNTCNSPGNNLIFSEEGEYLIAGIMEFLNYRKSPFLSMLKQRKSDLEALSVIVRRSPSLIKEMNMLGESRSRDTLSLKIKEKRIDQVVNMPTKVILGFGFSISLLHFWGFLVKLTFKFPELEAFKEPVEEAYSNILYSLMAEELYKSLLTMKNYNGNSSDYISSELIELWENRFENKTQFFAPYIRTLWEARQNIVPVLGTLMGSMELMRLSSLLSPIWSEFLQWYNRDFDDKGEALEEFLFDLKYEEITALRSYMKENHISAVDRVRGTEIISNLLNEPLIKLRERQDRYNQPQSLQLYQSFLRRRQDGINRQREGVEGPKQTLEELFLLFLMKKRV</sequence>
<keyword evidence="1" id="KW-0472">Membrane</keyword>
<organism evidence="2 3">
    <name type="scientific">Thiospirochaeta perfilievii</name>
    <dbReference type="NCBI Taxonomy" id="252967"/>
    <lineage>
        <taxon>Bacteria</taxon>
        <taxon>Pseudomonadati</taxon>
        <taxon>Spirochaetota</taxon>
        <taxon>Spirochaetia</taxon>
        <taxon>Spirochaetales</taxon>
        <taxon>Spirochaetaceae</taxon>
        <taxon>Thiospirochaeta</taxon>
    </lineage>
</organism>
<gene>
    <name evidence="2" type="ORF">EW093_11135</name>
</gene>
<keyword evidence="1" id="KW-0812">Transmembrane</keyword>
<evidence type="ECO:0000313" key="3">
    <source>
        <dbReference type="Proteomes" id="UP000323824"/>
    </source>
</evidence>
<evidence type="ECO:0000313" key="2">
    <source>
        <dbReference type="EMBL" id="QEN05242.1"/>
    </source>
</evidence>
<feature type="transmembrane region" description="Helical" evidence="1">
    <location>
        <begin position="98"/>
        <end position="120"/>
    </location>
</feature>
<accession>A0A5C1QG95</accession>
<dbReference type="KEGG" id="sper:EW093_11135"/>
<dbReference type="Proteomes" id="UP000323824">
    <property type="component" value="Chromosome"/>
</dbReference>
<dbReference type="EMBL" id="CP035807">
    <property type="protein sequence ID" value="QEN05242.1"/>
    <property type="molecule type" value="Genomic_DNA"/>
</dbReference>
<keyword evidence="3" id="KW-1185">Reference proteome</keyword>
<protein>
    <submittedName>
        <fullName evidence="2">Uncharacterized protein</fullName>
    </submittedName>
</protein>
<proteinExistence type="predicted"/>
<dbReference type="OrthoDB" id="356906at2"/>
<dbReference type="AlphaFoldDB" id="A0A5C1QG95"/>
<dbReference type="RefSeq" id="WP_149568481.1">
    <property type="nucleotide sequence ID" value="NZ_CP035807.1"/>
</dbReference>